<evidence type="ECO:0000313" key="2">
    <source>
        <dbReference type="Proteomes" id="UP000016935"/>
    </source>
</evidence>
<evidence type="ECO:0008006" key="3">
    <source>
        <dbReference type="Google" id="ProtNLM"/>
    </source>
</evidence>
<dbReference type="GeneID" id="19405300"/>
<dbReference type="InterPro" id="IPR036412">
    <property type="entry name" value="HAD-like_sf"/>
</dbReference>
<dbReference type="Gene3D" id="1.10.150.720">
    <property type="entry name" value="Haloacid dehalogenase-like hydrolase"/>
    <property type="match status" value="1"/>
</dbReference>
<name>R0IAQ2_EXST2</name>
<dbReference type="Pfam" id="PF00702">
    <property type="entry name" value="Hydrolase"/>
    <property type="match status" value="1"/>
</dbReference>
<dbReference type="Gene3D" id="3.40.50.1000">
    <property type="entry name" value="HAD superfamily/HAD-like"/>
    <property type="match status" value="1"/>
</dbReference>
<dbReference type="HOGENOM" id="CLU_045011_8_0_1"/>
<dbReference type="InterPro" id="IPR044924">
    <property type="entry name" value="HAD-SF_hydro_IA_REG-2-like_cap"/>
</dbReference>
<dbReference type="RefSeq" id="XP_008029526.1">
    <property type="nucleotide sequence ID" value="XM_008031335.1"/>
</dbReference>
<dbReference type="InterPro" id="IPR023214">
    <property type="entry name" value="HAD_sf"/>
</dbReference>
<dbReference type="STRING" id="671987.R0IAQ2"/>
<feature type="non-terminal residue" evidence="1">
    <location>
        <position position="1"/>
    </location>
</feature>
<dbReference type="Proteomes" id="UP000016935">
    <property type="component" value="Unassembled WGS sequence"/>
</dbReference>
<dbReference type="SUPFAM" id="SSF56784">
    <property type="entry name" value="HAD-like"/>
    <property type="match status" value="1"/>
</dbReference>
<dbReference type="PANTHER" id="PTHR46191:SF2">
    <property type="entry name" value="HALOACID DEHALOGENASE-LIKE HYDROLASE DOMAIN-CONTAINING PROTEIN 3"/>
    <property type="match status" value="1"/>
</dbReference>
<dbReference type="OrthoDB" id="444127at2759"/>
<dbReference type="InterPro" id="IPR051828">
    <property type="entry name" value="HAD-like_hydrolase_domain"/>
</dbReference>
<dbReference type="eggNOG" id="KOG3085">
    <property type="taxonomic scope" value="Eukaryota"/>
</dbReference>
<keyword evidence="2" id="KW-1185">Reference proteome</keyword>
<dbReference type="PANTHER" id="PTHR46191">
    <property type="match status" value="1"/>
</dbReference>
<protein>
    <recommendedName>
        <fullName evidence="3">Haloacid dehalogenase</fullName>
    </recommendedName>
</protein>
<dbReference type="GO" id="GO:0005634">
    <property type="term" value="C:nucleus"/>
    <property type="evidence" value="ECO:0007669"/>
    <property type="project" value="TreeGrafter"/>
</dbReference>
<accession>R0IAQ2</accession>
<dbReference type="AlphaFoldDB" id="R0IAQ2"/>
<reference evidence="1 2" key="2">
    <citation type="journal article" date="2013" name="PLoS Genet.">
        <title>Comparative genome structure, secondary metabolite, and effector coding capacity across Cochliobolus pathogens.</title>
        <authorList>
            <person name="Condon B.J."/>
            <person name="Leng Y."/>
            <person name="Wu D."/>
            <person name="Bushley K.E."/>
            <person name="Ohm R.A."/>
            <person name="Otillar R."/>
            <person name="Martin J."/>
            <person name="Schackwitz W."/>
            <person name="Grimwood J."/>
            <person name="MohdZainudin N."/>
            <person name="Xue C."/>
            <person name="Wang R."/>
            <person name="Manning V.A."/>
            <person name="Dhillon B."/>
            <person name="Tu Z.J."/>
            <person name="Steffenson B.J."/>
            <person name="Salamov A."/>
            <person name="Sun H."/>
            <person name="Lowry S."/>
            <person name="LaButti K."/>
            <person name="Han J."/>
            <person name="Copeland A."/>
            <person name="Lindquist E."/>
            <person name="Barry K."/>
            <person name="Schmutz J."/>
            <person name="Baker S.E."/>
            <person name="Ciuffetti L.M."/>
            <person name="Grigoriev I.V."/>
            <person name="Zhong S."/>
            <person name="Turgeon B.G."/>
        </authorList>
    </citation>
    <scope>NUCLEOTIDE SEQUENCE [LARGE SCALE GENOMIC DNA]</scope>
    <source>
        <strain evidence="2">28A</strain>
    </source>
</reference>
<feature type="non-terminal residue" evidence="1">
    <location>
        <position position="208"/>
    </location>
</feature>
<proteinExistence type="predicted"/>
<organism evidence="1 2">
    <name type="scientific">Exserohilum turcicum (strain 28A)</name>
    <name type="common">Northern leaf blight fungus</name>
    <name type="synonym">Setosphaeria turcica</name>
    <dbReference type="NCBI Taxonomy" id="671987"/>
    <lineage>
        <taxon>Eukaryota</taxon>
        <taxon>Fungi</taxon>
        <taxon>Dikarya</taxon>
        <taxon>Ascomycota</taxon>
        <taxon>Pezizomycotina</taxon>
        <taxon>Dothideomycetes</taxon>
        <taxon>Pleosporomycetidae</taxon>
        <taxon>Pleosporales</taxon>
        <taxon>Pleosporineae</taxon>
        <taxon>Pleosporaceae</taxon>
        <taxon>Exserohilum</taxon>
    </lineage>
</organism>
<reference evidence="1 2" key="1">
    <citation type="journal article" date="2012" name="PLoS Pathog.">
        <title>Diverse lifestyles and strategies of plant pathogenesis encoded in the genomes of eighteen Dothideomycetes fungi.</title>
        <authorList>
            <person name="Ohm R.A."/>
            <person name="Feau N."/>
            <person name="Henrissat B."/>
            <person name="Schoch C.L."/>
            <person name="Horwitz B.A."/>
            <person name="Barry K.W."/>
            <person name="Condon B.J."/>
            <person name="Copeland A.C."/>
            <person name="Dhillon B."/>
            <person name="Glaser F."/>
            <person name="Hesse C.N."/>
            <person name="Kosti I."/>
            <person name="LaButti K."/>
            <person name="Lindquist E.A."/>
            <person name="Lucas S."/>
            <person name="Salamov A.A."/>
            <person name="Bradshaw R.E."/>
            <person name="Ciuffetti L."/>
            <person name="Hamelin R.C."/>
            <person name="Kema G.H.J."/>
            <person name="Lawrence C."/>
            <person name="Scott J.A."/>
            <person name="Spatafora J.W."/>
            <person name="Turgeon B.G."/>
            <person name="de Wit P.J.G.M."/>
            <person name="Zhong S."/>
            <person name="Goodwin S.B."/>
            <person name="Grigoriev I.V."/>
        </authorList>
    </citation>
    <scope>NUCLEOTIDE SEQUENCE [LARGE SCALE GENOMIC DNA]</scope>
    <source>
        <strain evidence="2">28A</strain>
    </source>
</reference>
<evidence type="ECO:0000313" key="1">
    <source>
        <dbReference type="EMBL" id="EOA82391.1"/>
    </source>
</evidence>
<sequence>DLLLCFDAFGTLFAPSIPIPIAYARAAAHHGIRIGNTQDVGTSFKLAFKQESQRNPNYGKSSGLGSEKWWANIIHATFTPFLRKDQPFPHALTTELLDIYSSSRGYTLFPDVTPFFSTLRALKQQRIRETDDWPWHNTVVGIVTNSDDRVPGILESLGLSIGPRRVGTKDNRDKEASSHDDISFVVLSYDVGVEKPHSGMFRAAEDML</sequence>
<dbReference type="EMBL" id="KB908844">
    <property type="protein sequence ID" value="EOA82391.1"/>
    <property type="molecule type" value="Genomic_DNA"/>
</dbReference>
<gene>
    <name evidence="1" type="ORF">SETTUDRAFT_64031</name>
</gene>